<dbReference type="CDD" id="cd13155">
    <property type="entry name" value="KOW_KIN17"/>
    <property type="match status" value="1"/>
</dbReference>
<gene>
    <name evidence="4" type="ORF">ASIM_LOCUS15876</name>
</gene>
<dbReference type="PANTHER" id="PTHR12805">
    <property type="entry name" value="KIN17 KIN, ANTIGENIC DETERMINANT OF RECA PROTEIN HOMOLOG"/>
    <property type="match status" value="1"/>
</dbReference>
<dbReference type="Pfam" id="PF18131">
    <property type="entry name" value="KN17_SH3"/>
    <property type="match status" value="1"/>
</dbReference>
<dbReference type="GO" id="GO:0006974">
    <property type="term" value="P:DNA damage response"/>
    <property type="evidence" value="ECO:0007669"/>
    <property type="project" value="TreeGrafter"/>
</dbReference>
<evidence type="ECO:0000313" key="4">
    <source>
        <dbReference type="EMBL" id="VDK56251.1"/>
    </source>
</evidence>
<sequence>MDEIRAMEEWKKERKNRKDYWLHEGIIVKVITKKLGDEFYKAKGVVKSLVDEYTAHIDVDGALLKVDQQHVETVIPALGRAMLVVNGAYRDTKAILESVNEKDFTISLRLDEGFAKGRLITVPYEDASKLAQ</sequence>
<dbReference type="InterPro" id="IPR041330">
    <property type="entry name" value="KN17_SH3"/>
</dbReference>
<name>A0A3P6SR14_ANISI</name>
<reference evidence="4 5" key="1">
    <citation type="submission" date="2018-11" db="EMBL/GenBank/DDBJ databases">
        <authorList>
            <consortium name="Pathogen Informatics"/>
        </authorList>
    </citation>
    <scope>NUCLEOTIDE SEQUENCE [LARGE SCALE GENOMIC DNA]</scope>
</reference>
<evidence type="ECO:0000259" key="2">
    <source>
        <dbReference type="Pfam" id="PF18131"/>
    </source>
</evidence>
<comment type="similarity">
    <text evidence="1">Belongs to the KIN17 family.</text>
</comment>
<dbReference type="Gene3D" id="2.30.30.30">
    <property type="match status" value="1"/>
</dbReference>
<dbReference type="Pfam" id="PF25092">
    <property type="entry name" value="SH3_KIN17_C"/>
    <property type="match status" value="1"/>
</dbReference>
<dbReference type="GO" id="GO:0005634">
    <property type="term" value="C:nucleus"/>
    <property type="evidence" value="ECO:0007669"/>
    <property type="project" value="TreeGrafter"/>
</dbReference>
<dbReference type="GO" id="GO:0003690">
    <property type="term" value="F:double-stranded DNA binding"/>
    <property type="evidence" value="ECO:0007669"/>
    <property type="project" value="TreeGrafter"/>
</dbReference>
<dbReference type="FunFam" id="2.30.30.30:FF:000021">
    <property type="entry name" value="DNA/RNA-binding protein KIN17, putative"/>
    <property type="match status" value="1"/>
</dbReference>
<feature type="domain" description="KN17 SH3-like" evidence="2">
    <location>
        <begin position="17"/>
        <end position="67"/>
    </location>
</feature>
<proteinExistence type="inferred from homology"/>
<dbReference type="InterPro" id="IPR037321">
    <property type="entry name" value="KIN17-like"/>
</dbReference>
<dbReference type="AlphaFoldDB" id="A0A3P6SR14"/>
<organism evidence="4 5">
    <name type="scientific">Anisakis simplex</name>
    <name type="common">Herring worm</name>
    <dbReference type="NCBI Taxonomy" id="6269"/>
    <lineage>
        <taxon>Eukaryota</taxon>
        <taxon>Metazoa</taxon>
        <taxon>Ecdysozoa</taxon>
        <taxon>Nematoda</taxon>
        <taxon>Chromadorea</taxon>
        <taxon>Rhabditida</taxon>
        <taxon>Spirurina</taxon>
        <taxon>Ascaridomorpha</taxon>
        <taxon>Ascaridoidea</taxon>
        <taxon>Anisakidae</taxon>
        <taxon>Anisakis</taxon>
        <taxon>Anisakis simplex complex</taxon>
    </lineage>
</organism>
<dbReference type="OrthoDB" id="10266249at2759"/>
<evidence type="ECO:0000259" key="3">
    <source>
        <dbReference type="Pfam" id="PF25092"/>
    </source>
</evidence>
<dbReference type="InterPro" id="IPR014722">
    <property type="entry name" value="Rib_uL2_dom2"/>
</dbReference>
<feature type="domain" description="Kin17 KOW" evidence="3">
    <location>
        <begin position="76"/>
        <end position="131"/>
    </location>
</feature>
<dbReference type="PANTHER" id="PTHR12805:SF0">
    <property type="entry name" value="DNA_RNA-BINDING PROTEIN KIN17"/>
    <property type="match status" value="1"/>
</dbReference>
<dbReference type="InterPro" id="IPR041995">
    <property type="entry name" value="KOW_KIN17"/>
</dbReference>
<dbReference type="GO" id="GO:0006260">
    <property type="term" value="P:DNA replication"/>
    <property type="evidence" value="ECO:0007669"/>
    <property type="project" value="TreeGrafter"/>
</dbReference>
<dbReference type="Gene3D" id="2.30.30.140">
    <property type="match status" value="1"/>
</dbReference>
<dbReference type="EMBL" id="UYRR01032626">
    <property type="protein sequence ID" value="VDK56251.1"/>
    <property type="molecule type" value="Genomic_DNA"/>
</dbReference>
<protein>
    <submittedName>
        <fullName evidence="4">Uncharacterized protein</fullName>
    </submittedName>
</protein>
<evidence type="ECO:0000256" key="1">
    <source>
        <dbReference type="ARBA" id="ARBA00008517"/>
    </source>
</evidence>
<evidence type="ECO:0000313" key="5">
    <source>
        <dbReference type="Proteomes" id="UP000267096"/>
    </source>
</evidence>
<keyword evidence="5" id="KW-1185">Reference proteome</keyword>
<accession>A0A3P6SR14</accession>
<dbReference type="Proteomes" id="UP000267096">
    <property type="component" value="Unassembled WGS sequence"/>
</dbReference>